<reference evidence="1" key="1">
    <citation type="journal article" date="2008" name="Science">
        <title>The Physcomitrella genome reveals evolutionary insights into the conquest of land by plants.</title>
        <authorList>
            <person name="Rensing S."/>
            <person name="Lang D."/>
            <person name="Zimmer A."/>
            <person name="Terry A."/>
            <person name="Salamov A."/>
            <person name="Shapiro H."/>
            <person name="Nishiyama T."/>
            <person name="Perroud P.-F."/>
            <person name="Lindquist E."/>
            <person name="Kamisugi Y."/>
            <person name="Tanahashi T."/>
            <person name="Sakakibara K."/>
            <person name="Fujita T."/>
            <person name="Oishi K."/>
            <person name="Shin-I T."/>
            <person name="Kuroki Y."/>
            <person name="Toyoda A."/>
            <person name="Suzuki Y."/>
            <person name="Hashimoto A."/>
            <person name="Yamaguchi K."/>
            <person name="Sugano A."/>
            <person name="Kohara Y."/>
            <person name="Fujiyama A."/>
            <person name="Anterola A."/>
            <person name="Aoki S."/>
            <person name="Ashton N."/>
            <person name="Barbazuk W.B."/>
            <person name="Barker E."/>
            <person name="Bennetzen J."/>
            <person name="Bezanilla M."/>
            <person name="Blankenship R."/>
            <person name="Cho S.H."/>
            <person name="Dutcher S."/>
            <person name="Estelle M."/>
            <person name="Fawcett J.A."/>
            <person name="Gundlach H."/>
            <person name="Hanada K."/>
            <person name="Heyl A."/>
            <person name="Hicks K.A."/>
            <person name="Hugh J."/>
            <person name="Lohr M."/>
            <person name="Mayer K."/>
            <person name="Melkozernov A."/>
            <person name="Murata T."/>
            <person name="Nelson D."/>
            <person name="Pils B."/>
            <person name="Prigge M."/>
            <person name="Reiss B."/>
            <person name="Renner T."/>
            <person name="Rombauts S."/>
            <person name="Rushton P."/>
            <person name="Sanderfoot A."/>
            <person name="Schween G."/>
            <person name="Shiu S.-H."/>
            <person name="Stueber K."/>
            <person name="Theodoulou F.L."/>
            <person name="Tu H."/>
            <person name="Van de Peer Y."/>
            <person name="Verrier P.J."/>
            <person name="Waters E."/>
            <person name="Wood A."/>
            <person name="Yang L."/>
            <person name="Cove D."/>
            <person name="Cuming A."/>
            <person name="Hasebe M."/>
            <person name="Lucas S."/>
            <person name="Mishler D.B."/>
            <person name="Reski R."/>
            <person name="Grigoriev I."/>
            <person name="Quatrano R.S."/>
            <person name="Boore J.L."/>
        </authorList>
    </citation>
    <scope>NUCLEOTIDE SEQUENCE [LARGE SCALE GENOMIC DNA]</scope>
</reference>
<dbReference type="EMBL" id="DS545218">
    <property type="protein sequence ID" value="EDQ52775.1"/>
    <property type="molecule type" value="Genomic_DNA"/>
</dbReference>
<proteinExistence type="predicted"/>
<organism>
    <name type="scientific">Physcomitrium patens</name>
    <name type="common">Spreading-leaved earth moss</name>
    <name type="synonym">Physcomitrella patens</name>
    <dbReference type="NCBI Taxonomy" id="3218"/>
    <lineage>
        <taxon>Eukaryota</taxon>
        <taxon>Viridiplantae</taxon>
        <taxon>Streptophyta</taxon>
        <taxon>Embryophyta</taxon>
        <taxon>Bryophyta</taxon>
        <taxon>Bryophytina</taxon>
        <taxon>Bryopsida</taxon>
        <taxon>Funariidae</taxon>
        <taxon>Funariales</taxon>
        <taxon>Funariaceae</taxon>
        <taxon>Physcomitrium</taxon>
    </lineage>
</organism>
<evidence type="ECO:0000313" key="1">
    <source>
        <dbReference type="EMBL" id="EDQ52775.1"/>
    </source>
</evidence>
<dbReference type="AlphaFoldDB" id="A9TV01"/>
<protein>
    <submittedName>
        <fullName evidence="1">Predicted protein</fullName>
    </submittedName>
</protein>
<gene>
    <name evidence="1" type="ORF">PHYPADRAFT_198531</name>
</gene>
<sequence>MASAVCASSSVAVVAGPSTRFVKPSPCHVGCCIVAFFRDKFFGVKMRGNFSPDQCDCRLPVLDHHSTMVYFGMRRHG</sequence>
<accession>A9TV01</accession>
<name>A9TV01_PHYPA</name>